<proteinExistence type="predicted"/>
<gene>
    <name evidence="1" type="ORF">AVDCRST_MAG81-1446</name>
</gene>
<sequence length="124" mass="13438">MPKQYPLKIDTSFTDTKPAGLAAKYLNSGEIHPRAGIEIAISCLFAPLGAAINGASRQEVEGIVAASRTQFEVFCALALSRCQEKSYADVRINPPFPNTSVAVNADKFDADENIDFDNEELSNE</sequence>
<evidence type="ECO:0000313" key="1">
    <source>
        <dbReference type="EMBL" id="CAA9569569.1"/>
    </source>
</evidence>
<organism evidence="1">
    <name type="scientific">uncultured Synechococcales cyanobacterium</name>
    <dbReference type="NCBI Taxonomy" id="1936017"/>
    <lineage>
        <taxon>Bacteria</taxon>
        <taxon>Bacillati</taxon>
        <taxon>Cyanobacteriota</taxon>
        <taxon>Cyanophyceae</taxon>
        <taxon>Synechococcales</taxon>
        <taxon>environmental samples</taxon>
    </lineage>
</organism>
<dbReference type="EMBL" id="CADCWO010000083">
    <property type="protein sequence ID" value="CAA9569569.1"/>
    <property type="molecule type" value="Genomic_DNA"/>
</dbReference>
<dbReference type="AlphaFoldDB" id="A0A6J4V4V6"/>
<name>A0A6J4V4V6_9CYAN</name>
<accession>A0A6J4V4V6</accession>
<protein>
    <submittedName>
        <fullName evidence="1">Uncharacterized protein</fullName>
    </submittedName>
</protein>
<reference evidence="1" key="1">
    <citation type="submission" date="2020-02" db="EMBL/GenBank/DDBJ databases">
        <authorList>
            <person name="Meier V. D."/>
        </authorList>
    </citation>
    <scope>NUCLEOTIDE SEQUENCE</scope>
    <source>
        <strain evidence="1">AVDCRST_MAG81</strain>
    </source>
</reference>